<evidence type="ECO:0000313" key="2">
    <source>
        <dbReference type="EMBL" id="KAJ7198582.1"/>
    </source>
</evidence>
<gene>
    <name evidence="2" type="ORF">GGX14DRAFT_666119</name>
</gene>
<reference evidence="2" key="1">
    <citation type="submission" date="2023-03" db="EMBL/GenBank/DDBJ databases">
        <title>Massive genome expansion in bonnet fungi (Mycena s.s.) driven by repeated elements and novel gene families across ecological guilds.</title>
        <authorList>
            <consortium name="Lawrence Berkeley National Laboratory"/>
            <person name="Harder C.B."/>
            <person name="Miyauchi S."/>
            <person name="Viragh M."/>
            <person name="Kuo A."/>
            <person name="Thoen E."/>
            <person name="Andreopoulos B."/>
            <person name="Lu D."/>
            <person name="Skrede I."/>
            <person name="Drula E."/>
            <person name="Henrissat B."/>
            <person name="Morin E."/>
            <person name="Kohler A."/>
            <person name="Barry K."/>
            <person name="LaButti K."/>
            <person name="Morin E."/>
            <person name="Salamov A."/>
            <person name="Lipzen A."/>
            <person name="Mereny Z."/>
            <person name="Hegedus B."/>
            <person name="Baldrian P."/>
            <person name="Stursova M."/>
            <person name="Weitz H."/>
            <person name="Taylor A."/>
            <person name="Grigoriev I.V."/>
            <person name="Nagy L.G."/>
            <person name="Martin F."/>
            <person name="Kauserud H."/>
        </authorList>
    </citation>
    <scope>NUCLEOTIDE SEQUENCE</scope>
    <source>
        <strain evidence="2">9144</strain>
    </source>
</reference>
<feature type="non-terminal residue" evidence="2">
    <location>
        <position position="178"/>
    </location>
</feature>
<feature type="non-terminal residue" evidence="2">
    <location>
        <position position="1"/>
    </location>
</feature>
<dbReference type="InterPro" id="IPR036047">
    <property type="entry name" value="F-box-like_dom_sf"/>
</dbReference>
<comment type="caution">
    <text evidence="2">The sequence shown here is derived from an EMBL/GenBank/DDBJ whole genome shotgun (WGS) entry which is preliminary data.</text>
</comment>
<dbReference type="SUPFAM" id="SSF81383">
    <property type="entry name" value="F-box domain"/>
    <property type="match status" value="1"/>
</dbReference>
<feature type="domain" description="F-box" evidence="1">
    <location>
        <begin position="1"/>
        <end position="46"/>
    </location>
</feature>
<proteinExistence type="predicted"/>
<dbReference type="Gene3D" id="1.20.1280.50">
    <property type="match status" value="1"/>
</dbReference>
<protein>
    <recommendedName>
        <fullName evidence="1">F-box domain-containing protein</fullName>
    </recommendedName>
</protein>
<dbReference type="PROSITE" id="PS50181">
    <property type="entry name" value="FBOX"/>
    <property type="match status" value="1"/>
</dbReference>
<evidence type="ECO:0000313" key="3">
    <source>
        <dbReference type="Proteomes" id="UP001219525"/>
    </source>
</evidence>
<sequence>LSLDTVPADILLQVVASLGLRDAISLSMVNRSLHALSKEHSYWLGPLRLTRLSQPLPCATVDDIAGRSAESLKQLALHAVRLKRNWRDPFPKITGPITTFRCGLHNSILYCLPGTDAIVLYSLEEGTIICADMKTGQSSTPMYVGRIIDMSSPMEEPTSFTVAALIDDRLRGTTSLSL</sequence>
<dbReference type="Proteomes" id="UP001219525">
    <property type="component" value="Unassembled WGS sequence"/>
</dbReference>
<accession>A0AAD6UZA8</accession>
<keyword evidence="3" id="KW-1185">Reference proteome</keyword>
<dbReference type="InterPro" id="IPR001810">
    <property type="entry name" value="F-box_dom"/>
</dbReference>
<dbReference type="Pfam" id="PF00646">
    <property type="entry name" value="F-box"/>
    <property type="match status" value="1"/>
</dbReference>
<dbReference type="AlphaFoldDB" id="A0AAD6UZA8"/>
<evidence type="ECO:0000259" key="1">
    <source>
        <dbReference type="PROSITE" id="PS50181"/>
    </source>
</evidence>
<organism evidence="2 3">
    <name type="scientific">Mycena pura</name>
    <dbReference type="NCBI Taxonomy" id="153505"/>
    <lineage>
        <taxon>Eukaryota</taxon>
        <taxon>Fungi</taxon>
        <taxon>Dikarya</taxon>
        <taxon>Basidiomycota</taxon>
        <taxon>Agaricomycotina</taxon>
        <taxon>Agaricomycetes</taxon>
        <taxon>Agaricomycetidae</taxon>
        <taxon>Agaricales</taxon>
        <taxon>Marasmiineae</taxon>
        <taxon>Mycenaceae</taxon>
        <taxon>Mycena</taxon>
    </lineage>
</organism>
<name>A0AAD6UZA8_9AGAR</name>
<dbReference type="EMBL" id="JARJCW010000072">
    <property type="protein sequence ID" value="KAJ7198582.1"/>
    <property type="molecule type" value="Genomic_DNA"/>
</dbReference>